<evidence type="ECO:0000256" key="1">
    <source>
        <dbReference type="ARBA" id="ARBA00023015"/>
    </source>
</evidence>
<dbReference type="PANTHER" id="PTHR30146:SF24">
    <property type="entry name" value="XYLOSE OPERON REGULATORY PROTEIN"/>
    <property type="match status" value="1"/>
</dbReference>
<evidence type="ECO:0000259" key="5">
    <source>
        <dbReference type="PROSITE" id="PS50943"/>
    </source>
</evidence>
<dbReference type="InterPro" id="IPR010982">
    <property type="entry name" value="Lambda_DNA-bd_dom_sf"/>
</dbReference>
<dbReference type="PROSITE" id="PS50932">
    <property type="entry name" value="HTH_LACI_2"/>
    <property type="match status" value="1"/>
</dbReference>
<dbReference type="PROSITE" id="PS00356">
    <property type="entry name" value="HTH_LACI_1"/>
    <property type="match status" value="1"/>
</dbReference>
<dbReference type="SUPFAM" id="SSF53822">
    <property type="entry name" value="Periplasmic binding protein-like I"/>
    <property type="match status" value="1"/>
</dbReference>
<dbReference type="GO" id="GO:0003700">
    <property type="term" value="F:DNA-binding transcription factor activity"/>
    <property type="evidence" value="ECO:0007669"/>
    <property type="project" value="TreeGrafter"/>
</dbReference>
<dbReference type="InterPro" id="IPR028082">
    <property type="entry name" value="Peripla_BP_I"/>
</dbReference>
<dbReference type="PROSITE" id="PS50943">
    <property type="entry name" value="HTH_CROC1"/>
    <property type="match status" value="1"/>
</dbReference>
<dbReference type="SMART" id="SM00354">
    <property type="entry name" value="HTH_LACI"/>
    <property type="match status" value="1"/>
</dbReference>
<dbReference type="SUPFAM" id="SSF47413">
    <property type="entry name" value="lambda repressor-like DNA-binding domains"/>
    <property type="match status" value="1"/>
</dbReference>
<feature type="domain" description="HTH lacI-type" evidence="4">
    <location>
        <begin position="5"/>
        <end position="59"/>
    </location>
</feature>
<dbReference type="EMBL" id="RHHQ01000007">
    <property type="protein sequence ID" value="RNB90422.1"/>
    <property type="molecule type" value="Genomic_DNA"/>
</dbReference>
<protein>
    <submittedName>
        <fullName evidence="6">LacI family transcriptional regulator</fullName>
    </submittedName>
</protein>
<dbReference type="PANTHER" id="PTHR30146">
    <property type="entry name" value="LACI-RELATED TRANSCRIPTIONAL REPRESSOR"/>
    <property type="match status" value="1"/>
</dbReference>
<dbReference type="CDD" id="cd01392">
    <property type="entry name" value="HTH_LacI"/>
    <property type="match status" value="1"/>
</dbReference>
<dbReference type="AlphaFoldDB" id="A0A3M8DQS2"/>
<dbReference type="PRINTS" id="PR00036">
    <property type="entry name" value="HTHLACI"/>
</dbReference>
<dbReference type="CDD" id="cd06267">
    <property type="entry name" value="PBP1_LacI_sugar_binding-like"/>
    <property type="match status" value="1"/>
</dbReference>
<dbReference type="Pfam" id="PF00356">
    <property type="entry name" value="LacI"/>
    <property type="match status" value="1"/>
</dbReference>
<dbReference type="InterPro" id="IPR046335">
    <property type="entry name" value="LacI/GalR-like_sensor"/>
</dbReference>
<feature type="domain" description="HTH cro/C1-type" evidence="5">
    <location>
        <begin position="2"/>
        <end position="49"/>
    </location>
</feature>
<dbReference type="Gene3D" id="3.40.50.2300">
    <property type="match status" value="2"/>
</dbReference>
<comment type="caution">
    <text evidence="6">The sequence shown here is derived from an EMBL/GenBank/DDBJ whole genome shotgun (WGS) entry which is preliminary data.</text>
</comment>
<dbReference type="Gene3D" id="1.10.260.40">
    <property type="entry name" value="lambda repressor-like DNA-binding domains"/>
    <property type="match status" value="1"/>
</dbReference>
<evidence type="ECO:0000256" key="2">
    <source>
        <dbReference type="ARBA" id="ARBA00023125"/>
    </source>
</evidence>
<accession>A0A3M8DQS2</accession>
<dbReference type="OrthoDB" id="9796186at2"/>
<evidence type="ECO:0000256" key="3">
    <source>
        <dbReference type="ARBA" id="ARBA00023163"/>
    </source>
</evidence>
<keyword evidence="1" id="KW-0805">Transcription regulation</keyword>
<dbReference type="Pfam" id="PF13377">
    <property type="entry name" value="Peripla_BP_3"/>
    <property type="match status" value="1"/>
</dbReference>
<dbReference type="RefSeq" id="WP_122917348.1">
    <property type="nucleotide sequence ID" value="NZ_RHHQ01000007.1"/>
</dbReference>
<dbReference type="InterPro" id="IPR000843">
    <property type="entry name" value="HTH_LacI"/>
</dbReference>
<evidence type="ECO:0000313" key="7">
    <source>
        <dbReference type="Proteomes" id="UP000271031"/>
    </source>
</evidence>
<keyword evidence="2" id="KW-0238">DNA-binding</keyword>
<sequence length="343" mass="38435">MKQKITIRDVAKLAGVSSATVSYVVNGINKVSEETKEKVFEAIKQLDYQPDFTAISLSKRKSNMLGVMMPFVDNSLAPMFRENYYYTEMIGGMESIARKNKYDLLISGVRDPQDCKSWVTKRNLDGLIFLGLFPEALYEELKSLDIPIVLIDNYEEFGKSYHNIRIDDELGGYLAGKHLIERGHRAISFIGHDLANFPVDWNRSNGLKKAVTEAKLSTDAITFFEGKGSSFEIGYEMGTKLLELGDKSTAIFASSDILAMGIIKALQERGKEIPHDYSIVGFDDLAINMISRPGLTTIRQDVFNKGVVSAQTIIDAIEQKISDPVHVTLSIELVERESTRRLE</sequence>
<organism evidence="6 7">
    <name type="scientific">Brevibacillus fluminis</name>
    <dbReference type="NCBI Taxonomy" id="511487"/>
    <lineage>
        <taxon>Bacteria</taxon>
        <taxon>Bacillati</taxon>
        <taxon>Bacillota</taxon>
        <taxon>Bacilli</taxon>
        <taxon>Bacillales</taxon>
        <taxon>Paenibacillaceae</taxon>
        <taxon>Brevibacillus</taxon>
    </lineage>
</organism>
<dbReference type="InterPro" id="IPR001387">
    <property type="entry name" value="Cro/C1-type_HTH"/>
</dbReference>
<dbReference type="Proteomes" id="UP000271031">
    <property type="component" value="Unassembled WGS sequence"/>
</dbReference>
<dbReference type="GO" id="GO:0000976">
    <property type="term" value="F:transcription cis-regulatory region binding"/>
    <property type="evidence" value="ECO:0007669"/>
    <property type="project" value="TreeGrafter"/>
</dbReference>
<reference evidence="6 7" key="1">
    <citation type="submission" date="2018-10" db="EMBL/GenBank/DDBJ databases">
        <title>Phylogenomics of Brevibacillus.</title>
        <authorList>
            <person name="Dunlap C."/>
        </authorList>
    </citation>
    <scope>NUCLEOTIDE SEQUENCE [LARGE SCALE GENOMIC DNA]</scope>
    <source>
        <strain evidence="6 7">JCM 15716</strain>
    </source>
</reference>
<keyword evidence="7" id="KW-1185">Reference proteome</keyword>
<keyword evidence="3" id="KW-0804">Transcription</keyword>
<evidence type="ECO:0000313" key="6">
    <source>
        <dbReference type="EMBL" id="RNB90422.1"/>
    </source>
</evidence>
<proteinExistence type="predicted"/>
<gene>
    <name evidence="6" type="ORF">EDM56_07885</name>
</gene>
<evidence type="ECO:0000259" key="4">
    <source>
        <dbReference type="PROSITE" id="PS50932"/>
    </source>
</evidence>
<name>A0A3M8DQS2_9BACL</name>